<name>A0A1L9UV96_ASPBC</name>
<gene>
    <name evidence="3" type="ORF">ASPBRDRAFT_37900</name>
</gene>
<dbReference type="GO" id="GO:0016998">
    <property type="term" value="P:cell wall macromolecule catabolic process"/>
    <property type="evidence" value="ECO:0007669"/>
    <property type="project" value="InterPro"/>
</dbReference>
<dbReference type="AlphaFoldDB" id="A0A1L9UV96"/>
<evidence type="ECO:0000256" key="1">
    <source>
        <dbReference type="ARBA" id="ARBA00022529"/>
    </source>
</evidence>
<dbReference type="GeneID" id="93576314"/>
<evidence type="ECO:0000256" key="2">
    <source>
        <dbReference type="ARBA" id="ARBA00022638"/>
    </source>
</evidence>
<dbReference type="GO" id="GO:0003796">
    <property type="term" value="F:lysozyme activity"/>
    <property type="evidence" value="ECO:0007669"/>
    <property type="project" value="InterPro"/>
</dbReference>
<protein>
    <recommendedName>
        <fullName evidence="5">Lysozyme</fullName>
    </recommendedName>
</protein>
<dbReference type="Pfam" id="PF00959">
    <property type="entry name" value="Phage_lysozyme"/>
    <property type="match status" value="1"/>
</dbReference>
<dbReference type="InterPro" id="IPR023347">
    <property type="entry name" value="Lysozyme_dom_sf"/>
</dbReference>
<dbReference type="Gene3D" id="1.10.530.40">
    <property type="match status" value="1"/>
</dbReference>
<dbReference type="RefSeq" id="XP_067482854.1">
    <property type="nucleotide sequence ID" value="XM_067623826.1"/>
</dbReference>
<dbReference type="InterPro" id="IPR023346">
    <property type="entry name" value="Lysozyme-like_dom_sf"/>
</dbReference>
<keyword evidence="2" id="KW-0081">Bacteriolytic enzyme</keyword>
<accession>A0A1L9UV96</accession>
<evidence type="ECO:0000313" key="4">
    <source>
        <dbReference type="Proteomes" id="UP000184499"/>
    </source>
</evidence>
<keyword evidence="4" id="KW-1185">Reference proteome</keyword>
<dbReference type="Proteomes" id="UP000184499">
    <property type="component" value="Unassembled WGS sequence"/>
</dbReference>
<organism evidence="3 4">
    <name type="scientific">Aspergillus brasiliensis (strain CBS 101740 / IMI 381727 / IBT 21946)</name>
    <dbReference type="NCBI Taxonomy" id="767769"/>
    <lineage>
        <taxon>Eukaryota</taxon>
        <taxon>Fungi</taxon>
        <taxon>Dikarya</taxon>
        <taxon>Ascomycota</taxon>
        <taxon>Pezizomycotina</taxon>
        <taxon>Eurotiomycetes</taxon>
        <taxon>Eurotiomycetidae</taxon>
        <taxon>Eurotiales</taxon>
        <taxon>Aspergillaceae</taxon>
        <taxon>Aspergillus</taxon>
        <taxon>Aspergillus subgen. Circumdati</taxon>
    </lineage>
</organism>
<dbReference type="OrthoDB" id="10500690at2759"/>
<dbReference type="GO" id="GO:0042742">
    <property type="term" value="P:defense response to bacterium"/>
    <property type="evidence" value="ECO:0007669"/>
    <property type="project" value="UniProtKB-KW"/>
</dbReference>
<dbReference type="EMBL" id="KV878680">
    <property type="protein sequence ID" value="OJJ75607.1"/>
    <property type="molecule type" value="Genomic_DNA"/>
</dbReference>
<dbReference type="InterPro" id="IPR002196">
    <property type="entry name" value="Glyco_hydro_24"/>
</dbReference>
<proteinExistence type="predicted"/>
<reference evidence="4" key="1">
    <citation type="journal article" date="2017" name="Genome Biol.">
        <title>Comparative genomics reveals high biological diversity and specific adaptations in the industrially and medically important fungal genus Aspergillus.</title>
        <authorList>
            <person name="de Vries R.P."/>
            <person name="Riley R."/>
            <person name="Wiebenga A."/>
            <person name="Aguilar-Osorio G."/>
            <person name="Amillis S."/>
            <person name="Uchima C.A."/>
            <person name="Anderluh G."/>
            <person name="Asadollahi M."/>
            <person name="Askin M."/>
            <person name="Barry K."/>
            <person name="Battaglia E."/>
            <person name="Bayram O."/>
            <person name="Benocci T."/>
            <person name="Braus-Stromeyer S.A."/>
            <person name="Caldana C."/>
            <person name="Canovas D."/>
            <person name="Cerqueira G.C."/>
            <person name="Chen F."/>
            <person name="Chen W."/>
            <person name="Choi C."/>
            <person name="Clum A."/>
            <person name="Dos Santos R.A."/>
            <person name="Damasio A.R."/>
            <person name="Diallinas G."/>
            <person name="Emri T."/>
            <person name="Fekete E."/>
            <person name="Flipphi M."/>
            <person name="Freyberg S."/>
            <person name="Gallo A."/>
            <person name="Gournas C."/>
            <person name="Habgood R."/>
            <person name="Hainaut M."/>
            <person name="Harispe M.L."/>
            <person name="Henrissat B."/>
            <person name="Hilden K.S."/>
            <person name="Hope R."/>
            <person name="Hossain A."/>
            <person name="Karabika E."/>
            <person name="Karaffa L."/>
            <person name="Karanyi Z."/>
            <person name="Krasevec N."/>
            <person name="Kuo A."/>
            <person name="Kusch H."/>
            <person name="LaButti K."/>
            <person name="Lagendijk E.L."/>
            <person name="Lapidus A."/>
            <person name="Levasseur A."/>
            <person name="Lindquist E."/>
            <person name="Lipzen A."/>
            <person name="Logrieco A.F."/>
            <person name="MacCabe A."/>
            <person name="Maekelae M.R."/>
            <person name="Malavazi I."/>
            <person name="Melin P."/>
            <person name="Meyer V."/>
            <person name="Mielnichuk N."/>
            <person name="Miskei M."/>
            <person name="Molnar A.P."/>
            <person name="Mule G."/>
            <person name="Ngan C.Y."/>
            <person name="Orejas M."/>
            <person name="Orosz E."/>
            <person name="Ouedraogo J.P."/>
            <person name="Overkamp K.M."/>
            <person name="Park H.-S."/>
            <person name="Perrone G."/>
            <person name="Piumi F."/>
            <person name="Punt P.J."/>
            <person name="Ram A.F."/>
            <person name="Ramon A."/>
            <person name="Rauscher S."/>
            <person name="Record E."/>
            <person name="Riano-Pachon D.M."/>
            <person name="Robert V."/>
            <person name="Roehrig J."/>
            <person name="Ruller R."/>
            <person name="Salamov A."/>
            <person name="Salih N.S."/>
            <person name="Samson R.A."/>
            <person name="Sandor E."/>
            <person name="Sanguinetti M."/>
            <person name="Schuetze T."/>
            <person name="Sepcic K."/>
            <person name="Shelest E."/>
            <person name="Sherlock G."/>
            <person name="Sophianopoulou V."/>
            <person name="Squina F.M."/>
            <person name="Sun H."/>
            <person name="Susca A."/>
            <person name="Todd R.B."/>
            <person name="Tsang A."/>
            <person name="Unkles S.E."/>
            <person name="van de Wiele N."/>
            <person name="van Rossen-Uffink D."/>
            <person name="Oliveira J.V."/>
            <person name="Vesth T.C."/>
            <person name="Visser J."/>
            <person name="Yu J.-H."/>
            <person name="Zhou M."/>
            <person name="Andersen M.R."/>
            <person name="Archer D.B."/>
            <person name="Baker S.E."/>
            <person name="Benoit I."/>
            <person name="Brakhage A.A."/>
            <person name="Braus G.H."/>
            <person name="Fischer R."/>
            <person name="Frisvad J.C."/>
            <person name="Goldman G.H."/>
            <person name="Houbraken J."/>
            <person name="Oakley B."/>
            <person name="Pocsi I."/>
            <person name="Scazzocchio C."/>
            <person name="Seiboth B."/>
            <person name="vanKuyk P.A."/>
            <person name="Wortman J."/>
            <person name="Dyer P.S."/>
            <person name="Grigoriev I.V."/>
        </authorList>
    </citation>
    <scope>NUCLEOTIDE SEQUENCE [LARGE SCALE GENOMIC DNA]</scope>
    <source>
        <strain evidence="4">CBS 101740 / IMI 381727 / IBT 21946</strain>
    </source>
</reference>
<dbReference type="GO" id="GO:0031640">
    <property type="term" value="P:killing of cells of another organism"/>
    <property type="evidence" value="ECO:0007669"/>
    <property type="project" value="UniProtKB-KW"/>
</dbReference>
<dbReference type="GO" id="GO:0009253">
    <property type="term" value="P:peptidoglycan catabolic process"/>
    <property type="evidence" value="ECO:0007669"/>
    <property type="project" value="InterPro"/>
</dbReference>
<evidence type="ECO:0000313" key="3">
    <source>
        <dbReference type="EMBL" id="OJJ75607.1"/>
    </source>
</evidence>
<evidence type="ECO:0008006" key="5">
    <source>
        <dbReference type="Google" id="ProtNLM"/>
    </source>
</evidence>
<dbReference type="SUPFAM" id="SSF53955">
    <property type="entry name" value="Lysozyme-like"/>
    <property type="match status" value="1"/>
</dbReference>
<dbReference type="VEuPathDB" id="FungiDB:ASPBRDRAFT_37900"/>
<keyword evidence="1" id="KW-0929">Antimicrobial</keyword>
<sequence>MSEQIPRLSPAARARLKEREGLRTTAYRDAGGSQAIGYGINQRSYPEEFASIVSSPTKENSDLAFDMVVDKLERGVARYPNINKLNRNQVDAVIIYVLCAET</sequence>